<dbReference type="AlphaFoldDB" id="A0AAN7PY24"/>
<dbReference type="GO" id="GO:0043565">
    <property type="term" value="F:sequence-specific DNA binding"/>
    <property type="evidence" value="ECO:0007669"/>
    <property type="project" value="TreeGrafter"/>
</dbReference>
<dbReference type="PANTHER" id="PTHR12480:SF6">
    <property type="entry name" value="2-OXOGLUTARATE AND IRON-DEPENDENT OXYGENASE JMJD4"/>
    <property type="match status" value="1"/>
</dbReference>
<accession>A0AAN7PY24</accession>
<keyword evidence="6" id="KW-1185">Reference proteome</keyword>
<dbReference type="GO" id="GO:0005634">
    <property type="term" value="C:nucleus"/>
    <property type="evidence" value="ECO:0007669"/>
    <property type="project" value="TreeGrafter"/>
</dbReference>
<dbReference type="PROSITE" id="PS51184">
    <property type="entry name" value="JMJC"/>
    <property type="match status" value="1"/>
</dbReference>
<dbReference type="InterPro" id="IPR041667">
    <property type="entry name" value="Cupin_8"/>
</dbReference>
<sequence>MEVEINNTYLEIQDFPTVYHEFPIIDSDISYTEFFEKYFLRNQACLIRNVSNNWESSKFWVNKETPNFTNLEQSYGDLEVNVVDCKGKMDYSNQKPLKWTFKEYVEYWKNYKECAESLPVLYLKDWHLKNQMPKDNFYEVPLYFACDWLNEYLVDNSFDDYRFVYMGVNGTWSPFHVDVMTSYSWSTNICGQKKWVLFPPGEEKYLTDPFGNLPNDIDSVKHDRKYFEVVQNAGDAIFVPSNWHHQVWNIKNTISINHNWFNGCNLHVIWQSMEKNLCEVKEEISDCNDMDNFLDHCQIMLKASFSLDFKDFFDIINYIAKKRLKFLNGGPIIRLTDKYTLGKYHSVFDLVSIKAVLIKLINHADLDELNFFKILQDAPLNLLSEIEDCT</sequence>
<dbReference type="SMART" id="SM00558">
    <property type="entry name" value="JmjC"/>
    <property type="match status" value="1"/>
</dbReference>
<evidence type="ECO:0000256" key="2">
    <source>
        <dbReference type="ARBA" id="ARBA00047762"/>
    </source>
</evidence>
<dbReference type="Gene3D" id="2.60.120.650">
    <property type="entry name" value="Cupin"/>
    <property type="match status" value="1"/>
</dbReference>
<gene>
    <name evidence="5" type="ORF">RN001_007363</name>
</gene>
<feature type="domain" description="JmjC" evidence="4">
    <location>
        <begin position="129"/>
        <end position="277"/>
    </location>
</feature>
<reference evidence="6" key="1">
    <citation type="submission" date="2023-01" db="EMBL/GenBank/DDBJ databases">
        <title>Key to firefly adult light organ development and bioluminescence: homeobox transcription factors regulate luciferase expression and transportation to peroxisome.</title>
        <authorList>
            <person name="Fu X."/>
        </authorList>
    </citation>
    <scope>NUCLEOTIDE SEQUENCE [LARGE SCALE GENOMIC DNA]</scope>
</reference>
<dbReference type="GO" id="GO:0016706">
    <property type="term" value="F:2-oxoglutarate-dependent dioxygenase activity"/>
    <property type="evidence" value="ECO:0007669"/>
    <property type="project" value="TreeGrafter"/>
</dbReference>
<dbReference type="EMBL" id="JARPUR010000003">
    <property type="protein sequence ID" value="KAK4879217.1"/>
    <property type="molecule type" value="Genomic_DNA"/>
</dbReference>
<dbReference type="InterPro" id="IPR050910">
    <property type="entry name" value="JMJD6_ArgDemeth/LysHydrox"/>
</dbReference>
<dbReference type="Pfam" id="PF13621">
    <property type="entry name" value="Cupin_8"/>
    <property type="match status" value="1"/>
</dbReference>
<evidence type="ECO:0000313" key="6">
    <source>
        <dbReference type="Proteomes" id="UP001353858"/>
    </source>
</evidence>
<evidence type="ECO:0000256" key="3">
    <source>
        <dbReference type="ARBA" id="ARBA00082904"/>
    </source>
</evidence>
<evidence type="ECO:0000256" key="1">
    <source>
        <dbReference type="ARBA" id="ARBA00038068"/>
    </source>
</evidence>
<dbReference type="PANTHER" id="PTHR12480">
    <property type="entry name" value="ARGININE DEMETHYLASE AND LYSYL-HYDROXYLASE JMJD"/>
    <property type="match status" value="1"/>
</dbReference>
<dbReference type="Proteomes" id="UP001353858">
    <property type="component" value="Unassembled WGS sequence"/>
</dbReference>
<comment type="catalytic activity">
    <reaction evidence="2">
        <text>L-lysyl-[protein] + 2-oxoglutarate + O2 = 4-hydroxy-L-lysyl-[protein] + succinate + CO2</text>
        <dbReference type="Rhea" id="RHEA:57156"/>
        <dbReference type="Rhea" id="RHEA-COMP:9752"/>
        <dbReference type="Rhea" id="RHEA-COMP:15084"/>
        <dbReference type="ChEBI" id="CHEBI:15379"/>
        <dbReference type="ChEBI" id="CHEBI:16526"/>
        <dbReference type="ChEBI" id="CHEBI:16810"/>
        <dbReference type="ChEBI" id="CHEBI:29969"/>
        <dbReference type="ChEBI" id="CHEBI:30031"/>
        <dbReference type="ChEBI" id="CHEBI:141495"/>
    </reaction>
</comment>
<dbReference type="GO" id="GO:0045905">
    <property type="term" value="P:positive regulation of translational termination"/>
    <property type="evidence" value="ECO:0007669"/>
    <property type="project" value="TreeGrafter"/>
</dbReference>
<name>A0AAN7PY24_9COLE</name>
<dbReference type="SUPFAM" id="SSF51197">
    <property type="entry name" value="Clavaminate synthase-like"/>
    <property type="match status" value="1"/>
</dbReference>
<evidence type="ECO:0000259" key="4">
    <source>
        <dbReference type="PROSITE" id="PS51184"/>
    </source>
</evidence>
<evidence type="ECO:0000313" key="5">
    <source>
        <dbReference type="EMBL" id="KAK4879217.1"/>
    </source>
</evidence>
<dbReference type="GO" id="GO:0005737">
    <property type="term" value="C:cytoplasm"/>
    <property type="evidence" value="ECO:0007669"/>
    <property type="project" value="TreeGrafter"/>
</dbReference>
<dbReference type="InterPro" id="IPR003347">
    <property type="entry name" value="JmjC_dom"/>
</dbReference>
<comment type="similarity">
    <text evidence="1">Belongs to the JMJD6 family.</text>
</comment>
<comment type="caution">
    <text evidence="5">The sequence shown here is derived from an EMBL/GenBank/DDBJ whole genome shotgun (WGS) entry which is preliminary data.</text>
</comment>
<organism evidence="5 6">
    <name type="scientific">Aquatica leii</name>
    <dbReference type="NCBI Taxonomy" id="1421715"/>
    <lineage>
        <taxon>Eukaryota</taxon>
        <taxon>Metazoa</taxon>
        <taxon>Ecdysozoa</taxon>
        <taxon>Arthropoda</taxon>
        <taxon>Hexapoda</taxon>
        <taxon>Insecta</taxon>
        <taxon>Pterygota</taxon>
        <taxon>Neoptera</taxon>
        <taxon>Endopterygota</taxon>
        <taxon>Coleoptera</taxon>
        <taxon>Polyphaga</taxon>
        <taxon>Elateriformia</taxon>
        <taxon>Elateroidea</taxon>
        <taxon>Lampyridae</taxon>
        <taxon>Luciolinae</taxon>
        <taxon>Aquatica</taxon>
    </lineage>
</organism>
<protein>
    <recommendedName>
        <fullName evidence="3">Jumonji domain-containing protein 4</fullName>
    </recommendedName>
</protein>
<proteinExistence type="inferred from homology"/>